<reference evidence="1" key="1">
    <citation type="submission" date="2020-11" db="EMBL/GenBank/DDBJ databases">
        <authorList>
            <consortium name="DOE Joint Genome Institute"/>
            <person name="Ahrendt S."/>
            <person name="Riley R."/>
            <person name="Andreopoulos W."/>
            <person name="Labutti K."/>
            <person name="Pangilinan J."/>
            <person name="Ruiz-Duenas F.J."/>
            <person name="Barrasa J.M."/>
            <person name="Sanchez-Garcia M."/>
            <person name="Camarero S."/>
            <person name="Miyauchi S."/>
            <person name="Serrano A."/>
            <person name="Linde D."/>
            <person name="Babiker R."/>
            <person name="Drula E."/>
            <person name="Ayuso-Fernandez I."/>
            <person name="Pacheco R."/>
            <person name="Padilla G."/>
            <person name="Ferreira P."/>
            <person name="Barriuso J."/>
            <person name="Kellner H."/>
            <person name="Castanera R."/>
            <person name="Alfaro M."/>
            <person name="Ramirez L."/>
            <person name="Pisabarro A.G."/>
            <person name="Kuo A."/>
            <person name="Tritt A."/>
            <person name="Lipzen A."/>
            <person name="He G."/>
            <person name="Yan M."/>
            <person name="Ng V."/>
            <person name="Cullen D."/>
            <person name="Martin F."/>
            <person name="Rosso M.-N."/>
            <person name="Henrissat B."/>
            <person name="Hibbett D."/>
            <person name="Martinez A.T."/>
            <person name="Grigoriev I.V."/>
        </authorList>
    </citation>
    <scope>NUCLEOTIDE SEQUENCE</scope>
    <source>
        <strain evidence="1">CBS 506.95</strain>
    </source>
</reference>
<gene>
    <name evidence="1" type="ORF">CPB83DRAFT_462995</name>
</gene>
<organism evidence="1 2">
    <name type="scientific">Crepidotus variabilis</name>
    <dbReference type="NCBI Taxonomy" id="179855"/>
    <lineage>
        <taxon>Eukaryota</taxon>
        <taxon>Fungi</taxon>
        <taxon>Dikarya</taxon>
        <taxon>Basidiomycota</taxon>
        <taxon>Agaricomycotina</taxon>
        <taxon>Agaricomycetes</taxon>
        <taxon>Agaricomycetidae</taxon>
        <taxon>Agaricales</taxon>
        <taxon>Agaricineae</taxon>
        <taxon>Crepidotaceae</taxon>
        <taxon>Crepidotus</taxon>
    </lineage>
</organism>
<protein>
    <submittedName>
        <fullName evidence="1">Uncharacterized protein</fullName>
    </submittedName>
</protein>
<name>A0A9P6EBN7_9AGAR</name>
<accession>A0A9P6EBN7</accession>
<keyword evidence="2" id="KW-1185">Reference proteome</keyword>
<proteinExistence type="predicted"/>
<dbReference type="EMBL" id="MU157871">
    <property type="protein sequence ID" value="KAF9526466.1"/>
    <property type="molecule type" value="Genomic_DNA"/>
</dbReference>
<dbReference type="Proteomes" id="UP000807306">
    <property type="component" value="Unassembled WGS sequence"/>
</dbReference>
<dbReference type="AlphaFoldDB" id="A0A9P6EBN7"/>
<evidence type="ECO:0000313" key="2">
    <source>
        <dbReference type="Proteomes" id="UP000807306"/>
    </source>
</evidence>
<comment type="caution">
    <text evidence="1">The sequence shown here is derived from an EMBL/GenBank/DDBJ whole genome shotgun (WGS) entry which is preliminary data.</text>
</comment>
<sequence length="300" mass="34430">MTACKVWLRSKSSYLQHSFVSSLLNILRSAARTCKMYSAQTANNGSYRRDAKISWRFKLIQERLERIWIIEYTIQIVSENSETWYSVQTLDSIASLARMIAVLRTLPLDTEESLGVVIRRLPLCDASSLPSLETMFRYPNSSISRRQDCDISFVQPSTQHTQFLAIQHFQYSLTSIEMKASIVFKVIDSRKRYSQTRGSRSGPIHLAPSLHFNLQHSFAFSLLCTSRRAARNSRPTDRPSPAKTTPTNLTLLVETHIDMRVRTMNVEHEIYANFFFSTPNTWRISAPSTGLRQPRLSQLA</sequence>
<evidence type="ECO:0000313" key="1">
    <source>
        <dbReference type="EMBL" id="KAF9526466.1"/>
    </source>
</evidence>